<dbReference type="InterPro" id="IPR046458">
    <property type="entry name" value="PMI_typeI_hel"/>
</dbReference>
<dbReference type="PIRSF" id="PIRSF001480">
    <property type="entry name" value="Mannose-6-phosphate_isomerase"/>
    <property type="match status" value="1"/>
</dbReference>
<keyword evidence="5 11" id="KW-0479">Metal-binding</keyword>
<dbReference type="GO" id="GO:0005975">
    <property type="term" value="P:carbohydrate metabolic process"/>
    <property type="evidence" value="ECO:0007669"/>
    <property type="project" value="InterPro"/>
</dbReference>
<evidence type="ECO:0000256" key="4">
    <source>
        <dbReference type="ARBA" id="ARBA00011956"/>
    </source>
</evidence>
<comment type="catalytic activity">
    <reaction evidence="1">
        <text>D-mannose 6-phosphate = D-fructose 6-phosphate</text>
        <dbReference type="Rhea" id="RHEA:12356"/>
        <dbReference type="ChEBI" id="CHEBI:58735"/>
        <dbReference type="ChEBI" id="CHEBI:61527"/>
        <dbReference type="EC" id="5.3.1.8"/>
    </reaction>
</comment>
<feature type="domain" description="Phosphomannose isomerase type I helical insertion" evidence="13">
    <location>
        <begin position="162"/>
        <end position="242"/>
    </location>
</feature>
<dbReference type="InterPro" id="IPR001250">
    <property type="entry name" value="Man6P_Isoase-1"/>
</dbReference>
<dbReference type="GO" id="GO:0004476">
    <property type="term" value="F:mannose-6-phosphate isomerase activity"/>
    <property type="evidence" value="ECO:0007669"/>
    <property type="project" value="UniProtKB-EC"/>
</dbReference>
<dbReference type="EMBL" id="GBYB01013699">
    <property type="protein sequence ID" value="JAG83466.1"/>
    <property type="molecule type" value="Transcribed_RNA"/>
</dbReference>
<feature type="active site" evidence="10">
    <location>
        <position position="281"/>
    </location>
</feature>
<evidence type="ECO:0000313" key="15">
    <source>
        <dbReference type="EMBL" id="JAG83466.1"/>
    </source>
</evidence>
<dbReference type="AlphaFoldDB" id="A0A0C9RX77"/>
<evidence type="ECO:0000259" key="12">
    <source>
        <dbReference type="Pfam" id="PF20511"/>
    </source>
</evidence>
<evidence type="ECO:0000256" key="5">
    <source>
        <dbReference type="ARBA" id="ARBA00022723"/>
    </source>
</evidence>
<keyword evidence="7" id="KW-0413">Isomerase</keyword>
<comment type="pathway">
    <text evidence="2">Nucleotide-sugar biosynthesis; GDP-alpha-D-mannose biosynthesis; alpha-D-mannose 1-phosphate from D-fructose 6-phosphate: step 1/2.</text>
</comment>
<dbReference type="InterPro" id="IPR011051">
    <property type="entry name" value="RmlC_Cupin_sf"/>
</dbReference>
<feature type="binding site" evidence="11">
    <location>
        <position position="101"/>
    </location>
    <ligand>
        <name>Zn(2+)</name>
        <dbReference type="ChEBI" id="CHEBI:29105"/>
    </ligand>
</feature>
<dbReference type="PRINTS" id="PR00714">
    <property type="entry name" value="MAN6PISMRASE"/>
</dbReference>
<evidence type="ECO:0000256" key="1">
    <source>
        <dbReference type="ARBA" id="ARBA00000757"/>
    </source>
</evidence>
<dbReference type="GO" id="GO:0008270">
    <property type="term" value="F:zinc ion binding"/>
    <property type="evidence" value="ECO:0007669"/>
    <property type="project" value="InterPro"/>
</dbReference>
<dbReference type="PROSITE" id="PS00965">
    <property type="entry name" value="PMI_I_1"/>
    <property type="match status" value="1"/>
</dbReference>
<evidence type="ECO:0000256" key="2">
    <source>
        <dbReference type="ARBA" id="ARBA00004666"/>
    </source>
</evidence>
<keyword evidence="6 11" id="KW-0862">Zinc</keyword>
<evidence type="ECO:0000313" key="16">
    <source>
        <dbReference type="EMBL" id="JAG83467.1"/>
    </source>
</evidence>
<evidence type="ECO:0000256" key="9">
    <source>
        <dbReference type="ARBA" id="ARBA00030762"/>
    </source>
</evidence>
<evidence type="ECO:0000259" key="13">
    <source>
        <dbReference type="Pfam" id="PF20512"/>
    </source>
</evidence>
<dbReference type="EMBL" id="GBYB01013697">
    <property type="protein sequence ID" value="JAG83464.1"/>
    <property type="molecule type" value="Transcribed_RNA"/>
</dbReference>
<evidence type="ECO:0000256" key="3">
    <source>
        <dbReference type="ARBA" id="ARBA00010772"/>
    </source>
</evidence>
<dbReference type="Gene3D" id="2.60.120.10">
    <property type="entry name" value="Jelly Rolls"/>
    <property type="match status" value="2"/>
</dbReference>
<reference evidence="16" key="1">
    <citation type="submission" date="2015-01" db="EMBL/GenBank/DDBJ databases">
        <title>Transcriptome Assembly of Fopius arisanus.</title>
        <authorList>
            <person name="Geib S."/>
        </authorList>
    </citation>
    <scope>NUCLEOTIDE SEQUENCE</scope>
</reference>
<evidence type="ECO:0000256" key="6">
    <source>
        <dbReference type="ARBA" id="ARBA00022833"/>
    </source>
</evidence>
<comment type="cofactor">
    <cofactor evidence="11">
        <name>Zn(2+)</name>
        <dbReference type="ChEBI" id="CHEBI:29105"/>
    </cofactor>
    <text evidence="11">Binds 1 zinc ion per subunit.</text>
</comment>
<evidence type="ECO:0000256" key="11">
    <source>
        <dbReference type="PIRSR" id="PIRSR001480-2"/>
    </source>
</evidence>
<feature type="binding site" evidence="11">
    <location>
        <position position="262"/>
    </location>
    <ligand>
        <name>Zn(2+)</name>
        <dbReference type="ChEBI" id="CHEBI:29105"/>
    </ligand>
</feature>
<dbReference type="NCBIfam" id="TIGR00218">
    <property type="entry name" value="manA"/>
    <property type="match status" value="1"/>
</dbReference>
<dbReference type="InterPro" id="IPR018050">
    <property type="entry name" value="Pmannose_isomerase-type1_CS"/>
</dbReference>
<comment type="similarity">
    <text evidence="3">Belongs to the mannose-6-phosphate isomerase type 1 family.</text>
</comment>
<organism evidence="16">
    <name type="scientific">Fopius arisanus</name>
    <dbReference type="NCBI Taxonomy" id="64838"/>
    <lineage>
        <taxon>Eukaryota</taxon>
        <taxon>Metazoa</taxon>
        <taxon>Ecdysozoa</taxon>
        <taxon>Arthropoda</taxon>
        <taxon>Hexapoda</taxon>
        <taxon>Insecta</taxon>
        <taxon>Pterygota</taxon>
        <taxon>Neoptera</taxon>
        <taxon>Endopterygota</taxon>
        <taxon>Hymenoptera</taxon>
        <taxon>Apocrita</taxon>
        <taxon>Ichneumonoidea</taxon>
        <taxon>Braconidae</taxon>
        <taxon>Opiinae</taxon>
        <taxon>Fopius</taxon>
    </lineage>
</organism>
<dbReference type="EMBL" id="GBYB01013700">
    <property type="protein sequence ID" value="JAG83467.1"/>
    <property type="molecule type" value="Transcribed_RNA"/>
</dbReference>
<dbReference type="InterPro" id="IPR046457">
    <property type="entry name" value="PMI_typeI_cat"/>
</dbReference>
<accession>A0A0C9RX77</accession>
<dbReference type="UniPathway" id="UPA00126">
    <property type="reaction ID" value="UER00423"/>
</dbReference>
<protein>
    <recommendedName>
        <fullName evidence="4">mannose-6-phosphate isomerase</fullName>
        <ecNumber evidence="4">5.3.1.8</ecNumber>
    </recommendedName>
    <alternativeName>
        <fullName evidence="8">Phosphohexomutase</fullName>
    </alternativeName>
    <alternativeName>
        <fullName evidence="9">Phosphomannose isomerase</fullName>
    </alternativeName>
</protein>
<evidence type="ECO:0000313" key="14">
    <source>
        <dbReference type="EMBL" id="JAG83464.1"/>
    </source>
</evidence>
<dbReference type="EC" id="5.3.1.8" evidence="4"/>
<dbReference type="SUPFAM" id="SSF51182">
    <property type="entry name" value="RmlC-like cupins"/>
    <property type="match status" value="1"/>
</dbReference>
<name>A0A0C9RX77_9HYME</name>
<evidence type="ECO:0000256" key="8">
    <source>
        <dbReference type="ARBA" id="ARBA00029741"/>
    </source>
</evidence>
<feature type="domain" description="Phosphomannose isomerase type I catalytic" evidence="12">
    <location>
        <begin position="2"/>
        <end position="144"/>
    </location>
</feature>
<feature type="binding site" evidence="11">
    <location>
        <position position="103"/>
    </location>
    <ligand>
        <name>Zn(2+)</name>
        <dbReference type="ChEBI" id="CHEBI:29105"/>
    </ligand>
</feature>
<dbReference type="InterPro" id="IPR014710">
    <property type="entry name" value="RmlC-like_jellyroll"/>
</dbReference>
<evidence type="ECO:0000256" key="7">
    <source>
        <dbReference type="ARBA" id="ARBA00023235"/>
    </source>
</evidence>
<dbReference type="Gene3D" id="1.10.441.10">
    <property type="entry name" value="Phosphomannose Isomerase, domain 2"/>
    <property type="match status" value="1"/>
</dbReference>
<dbReference type="PANTHER" id="PTHR10309">
    <property type="entry name" value="MANNOSE-6-PHOSPHATE ISOMERASE"/>
    <property type="match status" value="1"/>
</dbReference>
<dbReference type="GO" id="GO:0009298">
    <property type="term" value="P:GDP-mannose biosynthetic process"/>
    <property type="evidence" value="ECO:0007669"/>
    <property type="project" value="UniProtKB-UniPathway"/>
</dbReference>
<dbReference type="GO" id="GO:0005829">
    <property type="term" value="C:cytosol"/>
    <property type="evidence" value="ECO:0007669"/>
    <property type="project" value="TreeGrafter"/>
</dbReference>
<dbReference type="CDD" id="cd07011">
    <property type="entry name" value="cupin_PMI_type_I_N"/>
    <property type="match status" value="1"/>
</dbReference>
<dbReference type="Pfam" id="PF20511">
    <property type="entry name" value="PMI_typeI_cat"/>
    <property type="match status" value="1"/>
</dbReference>
<gene>
    <name evidence="16" type="primary">MPI_1</name>
    <name evidence="14" type="synonym">MPI_0</name>
    <name evidence="15" type="synonym">MPI_2</name>
    <name evidence="14" type="ORF">g.11593</name>
    <name evidence="16" type="ORF">g.11594</name>
    <name evidence="15" type="ORF">g.11596</name>
</gene>
<feature type="binding site" evidence="11">
    <location>
        <position position="128"/>
    </location>
    <ligand>
        <name>Zn(2+)</name>
        <dbReference type="ChEBI" id="CHEBI:29105"/>
    </ligand>
</feature>
<dbReference type="Pfam" id="PF20512">
    <property type="entry name" value="PMI_typeI_hel"/>
    <property type="match status" value="1"/>
</dbReference>
<proteinExistence type="inferred from homology"/>
<dbReference type="InterPro" id="IPR016305">
    <property type="entry name" value="Mannose-6-P_Isomerase"/>
</dbReference>
<sequence>MELKYTTQNYDWGMKGMTSCVARLLKGSSPDAEVEDEKTYSELWMGTHQNGPSFIKETGKTLREFVAENKEVLGEAVRKSFGDDLPFLFKVLSVRKALSLQAHPDKERAEALHKLYPEIYKDPNHKPEMPIALTPFEALCGFRPFSEIQNFLKTIPELSTVIGEETTKNLIESDEANSKAHLQKCLNGLLTHPPDSTAEKLKSFLDRLSQMDESGRDALNARVIEKLYGDFPGDVGCFGLYFFNYVILQPGEALYLGANEPHAYISGDCMEIMSCSDNVVRAGLTPKLKDVPTLIEMLTYNCEPAESKKYKAIKEDDFTEVFRPPIKDFAVAKIELPPGTPSYQLPPRTSAGILIIIEGSVELNSQVYASGSVLFIKANDQLNLNILTKGGSTLMFEGFANV</sequence>
<dbReference type="PANTHER" id="PTHR10309:SF0">
    <property type="entry name" value="MANNOSE-6-PHOSPHATE ISOMERASE"/>
    <property type="match status" value="1"/>
</dbReference>
<evidence type="ECO:0000256" key="10">
    <source>
        <dbReference type="PIRSR" id="PIRSR001480-1"/>
    </source>
</evidence>